<protein>
    <submittedName>
        <fullName evidence="8">Uncharacterized protein LOC108902376</fullName>
    </submittedName>
</protein>
<dbReference type="GO" id="GO:0004888">
    <property type="term" value="F:transmembrane signaling receptor activity"/>
    <property type="evidence" value="ECO:0007669"/>
    <property type="project" value="TreeGrafter"/>
</dbReference>
<feature type="region of interest" description="Disordered" evidence="3">
    <location>
        <begin position="196"/>
        <end position="222"/>
    </location>
</feature>
<feature type="signal peptide" evidence="5">
    <location>
        <begin position="1"/>
        <end position="24"/>
    </location>
</feature>
<dbReference type="KEGG" id="lcf:108902376"/>
<dbReference type="GO" id="GO:0009897">
    <property type="term" value="C:external side of plasma membrane"/>
    <property type="evidence" value="ECO:0007669"/>
    <property type="project" value="TreeGrafter"/>
</dbReference>
<evidence type="ECO:0000256" key="4">
    <source>
        <dbReference type="SAM" id="Phobius"/>
    </source>
</evidence>
<dbReference type="GeneID" id="108902376"/>
<evidence type="ECO:0000256" key="1">
    <source>
        <dbReference type="ARBA" id="ARBA00022729"/>
    </source>
</evidence>
<organism evidence="7 8">
    <name type="scientific">Lates calcarifer</name>
    <name type="common">Barramundi</name>
    <name type="synonym">Holocentrus calcarifer</name>
    <dbReference type="NCBI Taxonomy" id="8187"/>
    <lineage>
        <taxon>Eukaryota</taxon>
        <taxon>Metazoa</taxon>
        <taxon>Chordata</taxon>
        <taxon>Craniata</taxon>
        <taxon>Vertebrata</taxon>
        <taxon>Euteleostomi</taxon>
        <taxon>Actinopterygii</taxon>
        <taxon>Neopterygii</taxon>
        <taxon>Teleostei</taxon>
        <taxon>Neoteleostei</taxon>
        <taxon>Acanthomorphata</taxon>
        <taxon>Carangaria</taxon>
        <taxon>Carangaria incertae sedis</taxon>
        <taxon>Centropomidae</taxon>
        <taxon>Lates</taxon>
    </lineage>
</organism>
<sequence>MKASSGSLILGLAALLLPGLTVSAVFLNARPNRLQFLTEESVSLSCEGQQSSAGWTVRRTAGGGKAQRCGDGPQDFGSFDGSSCIISDLSSLSDSGVYWCENNDGHKTPELNITVSDVILEIPLLPVMGGSDVTLRCRTRDGSIDIAYFFRNRVRIGSGPKGEFTISKVKQSDDGVYFCSTDLSGHSSQSRLIVRDLSPTDRPLTTPSHHSTLSPDTYLPSTPPPSSPLSSLLLPVVAALVSLSVLVSILAGVLLLCKRQAGLAVQLLSGLAVSAGLAVLLLAGLTVSAGAFPPPTVSMVRLLCHLVVFCPYCMLTILMLSIYCSKKTGNKQPVSRETADRVEGEDYGNVTTEHDF</sequence>
<feature type="region of interest" description="Disordered" evidence="3">
    <location>
        <begin position="330"/>
        <end position="356"/>
    </location>
</feature>
<feature type="transmembrane region" description="Helical" evidence="4">
    <location>
        <begin position="263"/>
        <end position="287"/>
    </location>
</feature>
<dbReference type="InterPro" id="IPR003599">
    <property type="entry name" value="Ig_sub"/>
</dbReference>
<evidence type="ECO:0000313" key="8">
    <source>
        <dbReference type="RefSeq" id="XP_018559752.1"/>
    </source>
</evidence>
<keyword evidence="4" id="KW-0472">Membrane</keyword>
<dbReference type="PROSITE" id="PS50835">
    <property type="entry name" value="IG_LIKE"/>
    <property type="match status" value="1"/>
</dbReference>
<dbReference type="Gene3D" id="2.60.40.10">
    <property type="entry name" value="Immunoglobulins"/>
    <property type="match status" value="2"/>
</dbReference>
<feature type="compositionally biased region" description="Low complexity" evidence="3">
    <location>
        <begin position="211"/>
        <end position="220"/>
    </location>
</feature>
<name>A0AAJ7QM33_LATCA</name>
<keyword evidence="4" id="KW-1133">Transmembrane helix</keyword>
<gene>
    <name evidence="8" type="primary">LOC108902376</name>
</gene>
<feature type="transmembrane region" description="Helical" evidence="4">
    <location>
        <begin position="299"/>
        <end position="323"/>
    </location>
</feature>
<dbReference type="InterPro" id="IPR013783">
    <property type="entry name" value="Ig-like_fold"/>
</dbReference>
<dbReference type="PANTHER" id="PTHR11481:SF64">
    <property type="entry name" value="FC RECEPTOR-LIKE PROTEIN 4"/>
    <property type="match status" value="1"/>
</dbReference>
<proteinExistence type="predicted"/>
<accession>A0AAJ7QM33</accession>
<dbReference type="InterPro" id="IPR007110">
    <property type="entry name" value="Ig-like_dom"/>
</dbReference>
<dbReference type="GO" id="GO:0006955">
    <property type="term" value="P:immune response"/>
    <property type="evidence" value="ECO:0007669"/>
    <property type="project" value="TreeGrafter"/>
</dbReference>
<dbReference type="SMART" id="SM00409">
    <property type="entry name" value="IG"/>
    <property type="match status" value="2"/>
</dbReference>
<evidence type="ECO:0000256" key="2">
    <source>
        <dbReference type="ARBA" id="ARBA00023157"/>
    </source>
</evidence>
<dbReference type="GO" id="GO:0007166">
    <property type="term" value="P:cell surface receptor signaling pathway"/>
    <property type="evidence" value="ECO:0007669"/>
    <property type="project" value="TreeGrafter"/>
</dbReference>
<evidence type="ECO:0000256" key="3">
    <source>
        <dbReference type="SAM" id="MobiDB-lite"/>
    </source>
</evidence>
<feature type="domain" description="Ig-like" evidence="6">
    <location>
        <begin position="109"/>
        <end position="198"/>
    </location>
</feature>
<feature type="transmembrane region" description="Helical" evidence="4">
    <location>
        <begin position="232"/>
        <end position="256"/>
    </location>
</feature>
<evidence type="ECO:0000313" key="7">
    <source>
        <dbReference type="Proteomes" id="UP000694890"/>
    </source>
</evidence>
<evidence type="ECO:0000259" key="6">
    <source>
        <dbReference type="PROSITE" id="PS50835"/>
    </source>
</evidence>
<dbReference type="InterPro" id="IPR050488">
    <property type="entry name" value="Ig_Fc_receptor"/>
</dbReference>
<keyword evidence="2" id="KW-1015">Disulfide bond</keyword>
<keyword evidence="1 5" id="KW-0732">Signal</keyword>
<dbReference type="AlphaFoldDB" id="A0AAJ7QM33"/>
<reference evidence="8" key="1">
    <citation type="submission" date="2025-08" db="UniProtKB">
        <authorList>
            <consortium name="RefSeq"/>
        </authorList>
    </citation>
    <scope>IDENTIFICATION</scope>
    <source>
        <tissue evidence="8">Brain</tissue>
    </source>
</reference>
<evidence type="ECO:0000256" key="5">
    <source>
        <dbReference type="SAM" id="SignalP"/>
    </source>
</evidence>
<dbReference type="RefSeq" id="XP_018559752.1">
    <property type="nucleotide sequence ID" value="XM_018704236.2"/>
</dbReference>
<feature type="chain" id="PRO_5042465789" evidence="5">
    <location>
        <begin position="25"/>
        <end position="356"/>
    </location>
</feature>
<keyword evidence="4" id="KW-0812">Transmembrane</keyword>
<dbReference type="Proteomes" id="UP000694890">
    <property type="component" value="Unplaced"/>
</dbReference>
<dbReference type="SUPFAM" id="SSF48726">
    <property type="entry name" value="Immunoglobulin"/>
    <property type="match status" value="1"/>
</dbReference>
<dbReference type="PANTHER" id="PTHR11481">
    <property type="entry name" value="IMMUNOGLOBULIN FC RECEPTOR"/>
    <property type="match status" value="1"/>
</dbReference>
<dbReference type="InterPro" id="IPR036179">
    <property type="entry name" value="Ig-like_dom_sf"/>
</dbReference>